<evidence type="ECO:0000256" key="9">
    <source>
        <dbReference type="ARBA" id="ARBA00022737"/>
    </source>
</evidence>
<keyword evidence="7" id="KW-0597">Phosphoprotein</keyword>
<keyword evidence="12" id="KW-0539">Nucleus</keyword>
<dbReference type="InterPro" id="IPR057854">
    <property type="entry name" value="TPR_WDR11"/>
</dbReference>
<evidence type="ECO:0000256" key="4">
    <source>
        <dbReference type="ARBA" id="ARBA00004541"/>
    </source>
</evidence>
<dbReference type="SMART" id="SM00320">
    <property type="entry name" value="WD40"/>
    <property type="match status" value="5"/>
</dbReference>
<evidence type="ECO:0000256" key="15">
    <source>
        <dbReference type="ARBA" id="ARBA00070583"/>
    </source>
</evidence>
<dbReference type="InterPro" id="IPR057852">
    <property type="entry name" value="Beta-prop_WDR11_1st"/>
</dbReference>
<dbReference type="InterPro" id="IPR036322">
    <property type="entry name" value="WD40_repeat_dom_sf"/>
</dbReference>
<dbReference type="GO" id="GO:0060271">
    <property type="term" value="P:cilium assembly"/>
    <property type="evidence" value="ECO:0007669"/>
    <property type="project" value="UniProtKB-ARBA"/>
</dbReference>
<keyword evidence="8" id="KW-0853">WD repeat</keyword>
<dbReference type="Pfam" id="PF23751">
    <property type="entry name" value="Beta-prop_WDR11_1st"/>
    <property type="match status" value="1"/>
</dbReference>
<evidence type="ECO:0000259" key="17">
    <source>
        <dbReference type="Pfam" id="PF23752"/>
    </source>
</evidence>
<dbReference type="Pfam" id="PF23752">
    <property type="entry name" value="Beta-prop_WDR11_2nd"/>
    <property type="match status" value="1"/>
</dbReference>
<evidence type="ECO:0000256" key="10">
    <source>
        <dbReference type="ARBA" id="ARBA00023034"/>
    </source>
</evidence>
<dbReference type="Pfam" id="PF23753">
    <property type="entry name" value="TPR_WDR11"/>
    <property type="match status" value="1"/>
</dbReference>
<keyword evidence="13" id="KW-0966">Cell projection</keyword>
<evidence type="ECO:0000259" key="16">
    <source>
        <dbReference type="Pfam" id="PF23751"/>
    </source>
</evidence>
<feature type="domain" description="WDR11 second beta-propeller" evidence="17">
    <location>
        <begin position="457"/>
        <end position="791"/>
    </location>
</feature>
<keyword evidence="6" id="KW-0963">Cytoplasm</keyword>
<dbReference type="AlphaFoldDB" id="A0A7M4EVM7"/>
<dbReference type="FunFam" id="2.130.10.10:FF:000309">
    <property type="entry name" value="WD repeat domain 11"/>
    <property type="match status" value="1"/>
</dbReference>
<evidence type="ECO:0000256" key="13">
    <source>
        <dbReference type="ARBA" id="ARBA00023273"/>
    </source>
</evidence>
<dbReference type="SUPFAM" id="SSF50978">
    <property type="entry name" value="WD40 repeat-like"/>
    <property type="match status" value="2"/>
</dbReference>
<protein>
    <recommendedName>
        <fullName evidence="15">WD repeat-containing protein 11</fullName>
    </recommendedName>
</protein>
<feature type="domain" description="WDR11 TPR" evidence="18">
    <location>
        <begin position="949"/>
        <end position="1124"/>
    </location>
</feature>
<evidence type="ECO:0000259" key="18">
    <source>
        <dbReference type="Pfam" id="PF23753"/>
    </source>
</evidence>
<dbReference type="FunFam" id="2.130.10.10:FF:000204">
    <property type="entry name" value="WD repeat domain 11"/>
    <property type="match status" value="1"/>
</dbReference>
<organism evidence="19 20">
    <name type="scientific">Crocodylus porosus</name>
    <name type="common">Saltwater crocodile</name>
    <name type="synonym">Estuarine crocodile</name>
    <dbReference type="NCBI Taxonomy" id="8502"/>
    <lineage>
        <taxon>Eukaryota</taxon>
        <taxon>Metazoa</taxon>
        <taxon>Chordata</taxon>
        <taxon>Craniata</taxon>
        <taxon>Vertebrata</taxon>
        <taxon>Euteleostomi</taxon>
        <taxon>Archelosauria</taxon>
        <taxon>Archosauria</taxon>
        <taxon>Crocodylia</taxon>
        <taxon>Longirostres</taxon>
        <taxon>Crocodylidae</taxon>
        <taxon>Crocodylus</taxon>
    </lineage>
</organism>
<evidence type="ECO:0000256" key="7">
    <source>
        <dbReference type="ARBA" id="ARBA00022553"/>
    </source>
</evidence>
<sequence length="1190" mass="133369">MLPFTVNIKLSARTLTGALSAQNRGASNLEELHQEWCTCLYNVKWAKENYHHNIGSPYSLRLASADATGKIIVWDVATGTARCEIQEHTKPIQDMQWLWNQDASRDLLLAVHPPNYIVLWNADTGTKLWKKSYAENILSFSFDPFDPSHLALLTSEGIVFVSDFSPSKAPASSGKKVYISSPHSSPSHKLVTATGAKKALDKVKILISNEKPSAESVTLNDCLQLSYLPSKRNYMLLLYPREILILDLEVNQTVGVIAIERTGIPFLQVIPCFQRDGLFCLHENGCITLRVRRLNSIIGSPNEEPDPDPVQELIYDLRSQCDAIRVTKTVRPFSMVCCPVNENSAALIVSDGRVMIWELKSTISGRSLRASASPLYSPASFCGIPVGASQNKLPDLSLDNMIAGQGTVAEEQLKNYFLQEVHLKFLLTGLLSGLPLPQFAIRMCPPLTTKNLKQYQALLAVGTSNGSVLVYNLTSGLLHKELSIHSCEVKAIEWVSLTGFLSFATSAPNNLGLVRNELQLVDLPTGLYFLENLYIDEQQKKGLIHFRQYLAVVFKDKPLEIWDVRTCTLLREMPKNFPVVTALEWSPSHNLKSLRKKQLAAREAMARQTVASDTELISVESSVISLLQEAESKSELSQNISAREHFVFTDTDGQIYYLTVEGNSVKDSARIPPDGNMGSITCIAWKGDTLVLGDVDGNLNFWDLKARVSRGIPTHRGWVRKIRFAPGKGNQKLISLFNDGAEVWDAKEVQMVSSLRSGRNVNFRILDVDWCTSDKVILASDDGCIRVLEMSMKPSCFKMDEQELSEPVWCPYLLVPRASLALKAFLLHQPWNDKYSLDIFHVDYPENENVKKLIQEQLNSLSNDIKKLLLDPEFTLLQRCLLLSRLYGDESELHFWTVAAHYLHNLYQEKVQTAKTTDTVILPEKLVNPLDICYDILCENSYFQKFQLERVNLQEVKRSTYDHTRKCADQLLLLGQTDRAVQLLLETSAENPHYYCDSLKACLVTTVTSSGPSQSTIKLVATNMIANGKLAEGVQLLCLIDKAADACRYLQTYGEWNRAAWLAKVRLNAEECADVLKRWVDHLCSPQVNQKSKAILVLLSLGCFTRVAEMLHSMRYFDRAALFLSLSLLSTLFLNPCLHKLIHAIFADYARSLKTLGFKHGSIQFASKAGAAGKDLLNELEQPKQEVTKG</sequence>
<dbReference type="Gene3D" id="2.130.10.10">
    <property type="entry name" value="YVTN repeat-like/Quinoprotein amine dehydrogenase"/>
    <property type="match status" value="3"/>
</dbReference>
<evidence type="ECO:0000256" key="2">
    <source>
        <dbReference type="ARBA" id="ARBA00004123"/>
    </source>
</evidence>
<dbReference type="GO" id="GO:0031410">
    <property type="term" value="C:cytoplasmic vesicle"/>
    <property type="evidence" value="ECO:0007669"/>
    <property type="project" value="UniProtKB-SubCell"/>
</dbReference>
<dbReference type="GeneTree" id="ENSGT00390000004068"/>
<dbReference type="PROSITE" id="PS00678">
    <property type="entry name" value="WD_REPEATS_1"/>
    <property type="match status" value="1"/>
</dbReference>
<evidence type="ECO:0000313" key="20">
    <source>
        <dbReference type="Proteomes" id="UP000594220"/>
    </source>
</evidence>
<dbReference type="PANTHER" id="PTHR14593:SF5">
    <property type="entry name" value="WD REPEAT-CONTAINING PROTEIN 11"/>
    <property type="match status" value="1"/>
</dbReference>
<evidence type="ECO:0000256" key="11">
    <source>
        <dbReference type="ARBA" id="ARBA00023212"/>
    </source>
</evidence>
<evidence type="ECO:0000256" key="12">
    <source>
        <dbReference type="ARBA" id="ARBA00023242"/>
    </source>
</evidence>
<name>A0A7M4EVM7_CROPO</name>
<dbReference type="InterPro" id="IPR039694">
    <property type="entry name" value="WDR11"/>
</dbReference>
<dbReference type="GO" id="GO:0005794">
    <property type="term" value="C:Golgi apparatus"/>
    <property type="evidence" value="ECO:0007669"/>
    <property type="project" value="UniProtKB-SubCell"/>
</dbReference>
<dbReference type="GO" id="GO:0005634">
    <property type="term" value="C:nucleus"/>
    <property type="evidence" value="ECO:0007669"/>
    <property type="project" value="UniProtKB-SubCell"/>
</dbReference>
<dbReference type="Ensembl" id="ENSCPRT00005017276.1">
    <property type="protein sequence ID" value="ENSCPRP00005014716.1"/>
    <property type="gene ID" value="ENSCPRG00005010238.1"/>
</dbReference>
<comment type="subcellular location">
    <subcellularLocation>
        <location evidence="3">Cytoplasm</location>
        <location evidence="3">Cytoskeleton</location>
        <location evidence="3">Cilium axoneme</location>
    </subcellularLocation>
    <subcellularLocation>
        <location evidence="1">Cytoplasm</location>
        <location evidence="1">Cytoskeleton</location>
        <location evidence="1">Cilium basal body</location>
    </subcellularLocation>
    <subcellularLocation>
        <location evidence="4">Cytoplasmic vesicle</location>
    </subcellularLocation>
    <subcellularLocation>
        <location evidence="5">Golgi apparatus</location>
        <location evidence="5">trans-Golgi network</location>
    </subcellularLocation>
    <subcellularLocation>
        <location evidence="2">Nucleus</location>
    </subcellularLocation>
</comment>
<dbReference type="InterPro" id="IPR015943">
    <property type="entry name" value="WD40/YVTN_repeat-like_dom_sf"/>
</dbReference>
<keyword evidence="9" id="KW-0677">Repeat</keyword>
<dbReference type="GO" id="GO:0048513">
    <property type="term" value="P:animal organ development"/>
    <property type="evidence" value="ECO:0007669"/>
    <property type="project" value="UniProtKB-ARBA"/>
</dbReference>
<dbReference type="InterPro" id="IPR001680">
    <property type="entry name" value="WD40_rpt"/>
</dbReference>
<keyword evidence="10" id="KW-0333">Golgi apparatus</keyword>
<evidence type="ECO:0000256" key="6">
    <source>
        <dbReference type="ARBA" id="ARBA00022490"/>
    </source>
</evidence>
<proteinExistence type="predicted"/>
<dbReference type="GO" id="GO:0005930">
    <property type="term" value="C:axoneme"/>
    <property type="evidence" value="ECO:0007669"/>
    <property type="project" value="UniProtKB-SubCell"/>
</dbReference>
<accession>A0A7M4EVM7</accession>
<gene>
    <name evidence="19" type="primary">WDR11</name>
</gene>
<keyword evidence="11" id="KW-0206">Cytoskeleton</keyword>
<evidence type="ECO:0000256" key="5">
    <source>
        <dbReference type="ARBA" id="ARBA00004601"/>
    </source>
</evidence>
<feature type="domain" description="WDR11 first beta-propeller" evidence="16">
    <location>
        <begin position="44"/>
        <end position="292"/>
    </location>
</feature>
<evidence type="ECO:0000313" key="19">
    <source>
        <dbReference type="Ensembl" id="ENSCPRP00005014716.1"/>
    </source>
</evidence>
<dbReference type="PANTHER" id="PTHR14593">
    <property type="entry name" value="WD REPEAT-CONTAINING PROTEIN 11"/>
    <property type="match status" value="1"/>
</dbReference>
<dbReference type="InterPro" id="IPR019775">
    <property type="entry name" value="WD40_repeat_CS"/>
</dbReference>
<evidence type="ECO:0000256" key="14">
    <source>
        <dbReference type="ARBA" id="ARBA00023329"/>
    </source>
</evidence>
<dbReference type="Proteomes" id="UP000594220">
    <property type="component" value="Unplaced"/>
</dbReference>
<keyword evidence="14" id="KW-0968">Cytoplasmic vesicle</keyword>
<evidence type="ECO:0000256" key="3">
    <source>
        <dbReference type="ARBA" id="ARBA00004430"/>
    </source>
</evidence>
<reference evidence="19" key="1">
    <citation type="submission" date="2025-08" db="UniProtKB">
        <authorList>
            <consortium name="Ensembl"/>
        </authorList>
    </citation>
    <scope>IDENTIFICATION</scope>
</reference>
<evidence type="ECO:0000256" key="8">
    <source>
        <dbReference type="ARBA" id="ARBA00022574"/>
    </source>
</evidence>
<keyword evidence="20" id="KW-1185">Reference proteome</keyword>
<reference evidence="19" key="2">
    <citation type="submission" date="2025-09" db="UniProtKB">
        <authorList>
            <consortium name="Ensembl"/>
        </authorList>
    </citation>
    <scope>IDENTIFICATION</scope>
</reference>
<dbReference type="InterPro" id="IPR057853">
    <property type="entry name" value="Beta-prop_WDR11_2nd"/>
</dbReference>
<evidence type="ECO:0000256" key="1">
    <source>
        <dbReference type="ARBA" id="ARBA00004120"/>
    </source>
</evidence>